<evidence type="ECO:0000256" key="3">
    <source>
        <dbReference type="ARBA" id="ARBA00018132"/>
    </source>
</evidence>
<name>G8YCF9_PICSO</name>
<feature type="domain" description="FUZ/MON1/HPS1 second Longin" evidence="7">
    <location>
        <begin position="414"/>
        <end position="526"/>
    </location>
</feature>
<keyword evidence="4" id="KW-0653">Protein transport</keyword>
<keyword evidence="4" id="KW-0967">Endosome</keyword>
<protein>
    <recommendedName>
        <fullName evidence="3 4">Vacuolar fusion protein MON1</fullName>
    </recommendedName>
</protein>
<evidence type="ECO:0000256" key="4">
    <source>
        <dbReference type="RuleBase" id="RU367048"/>
    </source>
</evidence>
<dbReference type="GO" id="GO:0035658">
    <property type="term" value="C:Mon1-Ccz1 complex"/>
    <property type="evidence" value="ECO:0007669"/>
    <property type="project" value="TreeGrafter"/>
</dbReference>
<keyword evidence="4" id="KW-0926">Vacuole</keyword>
<dbReference type="eggNOG" id="KOG0997">
    <property type="taxonomic scope" value="Eukaryota"/>
</dbReference>
<sequence>MGVDDVNDKPSSNEGQDKGIGDRSADKLNKVSSMYLGGKKNDMSLINDCGLSSTATTSVNFQNVENHMPFLAEGNKHGTNGTPSMRDLSNSGRAGSVLSFDLDSTTRIPHSVESSYYDDGDGSNSEEELQDLFQNLIARGDQSKLLKNSSKESKGMRLIPDISDVDMVSYNSDSDFIRKRISLSKIDDPDLFHTKLKHFFVLSAAGKPIYSMNGSERLVIGYMGLITSIISSFQESIDEEIKSVTFNNIKVVILNKSPLFFVALTKIKHEFSTSEYGEEESLLGRQLKALYNYLVSILSKSSITRSFRNRMNYDLRKVLSPLDFHNFDSFCMKLTYGFYSDEDDTQFELDFSFFASRLLNSLECSRMRNKTRTRINGILQDSKKIKKDIPKEDDSSSYFFKSETSNQSYLAPDMLFGFITAPEMQIISYLHPKNHRLTTNDISVLLSMITSIHETRKSSSVAEDSWVPLCLPDFNSTGFVHIFLKVIDLSKYVAVDGIEIPYTPITIALISGNKNNFFEIQEISKYIIDRITGSESLRNELANELTQSKSLSISQDLNIPSIKHFMFKSKQSNQFITSDAKDFTGSIDKSIVINLVYFYSNLYHSRTDGKLSALSSNRRLNYYHWVLPDNSVIGFMLIHSDYEYYCLCDGDISSSDIITNSLNIIRWCQKYKKRLFIGDGVTFS</sequence>
<reference evidence="9 10" key="1">
    <citation type="journal article" date="2012" name="G3 (Bethesda)">
        <title>Pichia sorbitophila, an interspecies yeast hybrid reveals early steps of genome resolution following polyploidization.</title>
        <authorList>
            <person name="Leh Louis V."/>
            <person name="Despons L."/>
            <person name="Friedrich A."/>
            <person name="Martin T."/>
            <person name="Durrens P."/>
            <person name="Casaregola S."/>
            <person name="Neuveglise C."/>
            <person name="Fairhead C."/>
            <person name="Marck C."/>
            <person name="Cruz J.A."/>
            <person name="Straub M.L."/>
            <person name="Kugler V."/>
            <person name="Sacerdot C."/>
            <person name="Uzunov Z."/>
            <person name="Thierry A."/>
            <person name="Weiss S."/>
            <person name="Bleykasten C."/>
            <person name="De Montigny J."/>
            <person name="Jacques N."/>
            <person name="Jung P."/>
            <person name="Lemaire M."/>
            <person name="Mallet S."/>
            <person name="Morel G."/>
            <person name="Richard G.F."/>
            <person name="Sarkar A."/>
            <person name="Savel G."/>
            <person name="Schacherer J."/>
            <person name="Seret M.L."/>
            <person name="Talla E."/>
            <person name="Samson G."/>
            <person name="Jubin C."/>
            <person name="Poulain J."/>
            <person name="Vacherie B."/>
            <person name="Barbe V."/>
            <person name="Pelletier E."/>
            <person name="Sherman D.J."/>
            <person name="Westhof E."/>
            <person name="Weissenbach J."/>
            <person name="Baret P.V."/>
            <person name="Wincker P."/>
            <person name="Gaillardin C."/>
            <person name="Dujon B."/>
            <person name="Souciet J.L."/>
        </authorList>
    </citation>
    <scope>NUCLEOTIDE SEQUENCE [LARGE SCALE GENOMIC DNA]</scope>
    <source>
        <strain evidence="10">ATCC MYA-4447 / BCRC 22081 / CBS 7064 / NBRC 10061 / NRRL Y-12695</strain>
    </source>
</reference>
<evidence type="ECO:0000259" key="8">
    <source>
        <dbReference type="Pfam" id="PF19038"/>
    </source>
</evidence>
<comment type="similarity">
    <text evidence="2 4">Belongs to the MON1/SAND family.</text>
</comment>
<dbReference type="Pfam" id="PF19037">
    <property type="entry name" value="Fuz_longin_2"/>
    <property type="match status" value="1"/>
</dbReference>
<dbReference type="Proteomes" id="UP000005222">
    <property type="component" value="Chromosome J"/>
</dbReference>
<evidence type="ECO:0000256" key="2">
    <source>
        <dbReference type="ARBA" id="ARBA00008968"/>
    </source>
</evidence>
<dbReference type="EMBL" id="FO082050">
    <property type="protein sequence ID" value="CCE82640.1"/>
    <property type="molecule type" value="Genomic_DNA"/>
</dbReference>
<dbReference type="PANTHER" id="PTHR13027:SF7">
    <property type="entry name" value="VACUOLAR FUSION PROTEIN MON1 HOMOLOG"/>
    <property type="match status" value="1"/>
</dbReference>
<keyword evidence="4" id="KW-0472">Membrane</keyword>
<comment type="function">
    <text evidence="4">Required for multiple vacuole delivery pathways including the cytoplasm to vacuole transport (Cvt), autophagy, pexophagy and endocytosis.</text>
</comment>
<keyword evidence="10" id="KW-1185">Reference proteome</keyword>
<dbReference type="InterPro" id="IPR043971">
    <property type="entry name" value="FUZ/MON1/HPS1_longin_2"/>
</dbReference>
<evidence type="ECO:0000259" key="7">
    <source>
        <dbReference type="Pfam" id="PF19037"/>
    </source>
</evidence>
<comment type="subcellular location">
    <subcellularLocation>
        <location evidence="4">Endosome</location>
        <location evidence="4">Multivesicular body membrane</location>
        <topology evidence="4">Peripheral membrane protein</topology>
    </subcellularLocation>
    <subcellularLocation>
        <location evidence="1 4">Prevacuolar compartment membrane</location>
        <topology evidence="1 4">Peripheral membrane protein</topology>
    </subcellularLocation>
    <subcellularLocation>
        <location evidence="4">Vacuole membrane</location>
        <topology evidence="4">Peripheral membrane protein</topology>
    </subcellularLocation>
</comment>
<keyword evidence="4" id="KW-0813">Transport</keyword>
<dbReference type="OrthoDB" id="272411at2759"/>
<dbReference type="Pfam" id="PF19038">
    <property type="entry name" value="Fuz_longin_3"/>
    <property type="match status" value="1"/>
</dbReference>
<keyword evidence="4" id="KW-0072">Autophagy</keyword>
<evidence type="ECO:0000313" key="10">
    <source>
        <dbReference type="Proteomes" id="UP000005222"/>
    </source>
</evidence>
<dbReference type="InterPro" id="IPR004353">
    <property type="entry name" value="Mon1"/>
</dbReference>
<dbReference type="HOGENOM" id="CLU_025637_0_0_1"/>
<dbReference type="Pfam" id="PF19036">
    <property type="entry name" value="Fuz_longin_1"/>
    <property type="match status" value="1"/>
</dbReference>
<dbReference type="GO" id="GO:0016192">
    <property type="term" value="P:vesicle-mediated transport"/>
    <property type="evidence" value="ECO:0007669"/>
    <property type="project" value="InterPro"/>
</dbReference>
<evidence type="ECO:0000259" key="6">
    <source>
        <dbReference type="Pfam" id="PF19036"/>
    </source>
</evidence>
<dbReference type="FunCoup" id="G8YCF9">
    <property type="interactions" value="894"/>
</dbReference>
<dbReference type="PANTHER" id="PTHR13027">
    <property type="entry name" value="SAND PROTEIN-RELATED"/>
    <property type="match status" value="1"/>
</dbReference>
<feature type="region of interest" description="Disordered" evidence="5">
    <location>
        <begin position="1"/>
        <end position="26"/>
    </location>
</feature>
<evidence type="ECO:0000256" key="5">
    <source>
        <dbReference type="SAM" id="MobiDB-lite"/>
    </source>
</evidence>
<dbReference type="PRINTS" id="PR01546">
    <property type="entry name" value="YEAST73DUF"/>
</dbReference>
<dbReference type="GO" id="GO:0000329">
    <property type="term" value="C:fungal-type vacuole membrane"/>
    <property type="evidence" value="ECO:0007669"/>
    <property type="project" value="TreeGrafter"/>
</dbReference>
<dbReference type="InterPro" id="IPR043970">
    <property type="entry name" value="FUZ/MON1/HPS1_longin_3"/>
</dbReference>
<feature type="domain" description="FUZ/MON1/HPS1 first Longin" evidence="6">
    <location>
        <begin position="197"/>
        <end position="322"/>
    </location>
</feature>
<accession>G8YCF9</accession>
<dbReference type="AlphaFoldDB" id="G8YCF9"/>
<feature type="compositionally biased region" description="Basic and acidic residues" evidence="5">
    <location>
        <begin position="15"/>
        <end position="26"/>
    </location>
</feature>
<organism evidence="9 10">
    <name type="scientific">Pichia sorbitophila (strain ATCC MYA-4447 / BCRC 22081 / CBS 7064 / NBRC 10061 / NRRL Y-12695)</name>
    <name type="common">Hybrid yeast</name>
    <dbReference type="NCBI Taxonomy" id="559304"/>
    <lineage>
        <taxon>Eukaryota</taxon>
        <taxon>Fungi</taxon>
        <taxon>Dikarya</taxon>
        <taxon>Ascomycota</taxon>
        <taxon>Saccharomycotina</taxon>
        <taxon>Pichiomycetes</taxon>
        <taxon>Debaryomycetaceae</taxon>
        <taxon>Millerozyma</taxon>
    </lineage>
</organism>
<feature type="domain" description="FUZ/MON1/HPS1 third Longin" evidence="8">
    <location>
        <begin position="562"/>
        <end position="670"/>
    </location>
</feature>
<dbReference type="OMA" id="YTHIRNN"/>
<dbReference type="GO" id="GO:0032585">
    <property type="term" value="C:multivesicular body membrane"/>
    <property type="evidence" value="ECO:0007669"/>
    <property type="project" value="UniProtKB-SubCell"/>
</dbReference>
<dbReference type="STRING" id="559304.G8YCF9"/>
<evidence type="ECO:0000256" key="1">
    <source>
        <dbReference type="ARBA" id="ARBA00004380"/>
    </source>
</evidence>
<gene>
    <name evidence="9" type="primary">Piso0_002374</name>
    <name evidence="9" type="ORF">GNLVRS01_PISO0J10613g</name>
</gene>
<dbReference type="GO" id="GO:0006623">
    <property type="term" value="P:protein targeting to vacuole"/>
    <property type="evidence" value="ECO:0007669"/>
    <property type="project" value="UniProtKB-UniRule"/>
</dbReference>
<dbReference type="InParanoid" id="G8YCF9"/>
<evidence type="ECO:0000313" key="9">
    <source>
        <dbReference type="EMBL" id="CCE82640.1"/>
    </source>
</evidence>
<dbReference type="InterPro" id="IPR043972">
    <property type="entry name" value="FUZ/MON1/HPS1_longin_1"/>
</dbReference>
<dbReference type="GO" id="GO:0006914">
    <property type="term" value="P:autophagy"/>
    <property type="evidence" value="ECO:0007669"/>
    <property type="project" value="UniProtKB-UniRule"/>
</dbReference>
<proteinExistence type="inferred from homology"/>